<dbReference type="PANTHER" id="PTHR43096:SF10">
    <property type="entry name" value="CHAPERONE PROTEIN DNAJ A6, CHLOROPLASTIC"/>
    <property type="match status" value="1"/>
</dbReference>
<dbReference type="InterPro" id="IPR036869">
    <property type="entry name" value="J_dom_sf"/>
</dbReference>
<dbReference type="EMBL" id="CP003538">
    <property type="protein sequence ID" value="AGH98175.1"/>
    <property type="molecule type" value="Genomic_DNA"/>
</dbReference>
<dbReference type="KEGG" id="man:A11S_1366"/>
<dbReference type="Pfam" id="PF00226">
    <property type="entry name" value="DnaJ"/>
    <property type="match status" value="1"/>
</dbReference>
<dbReference type="CDD" id="cd06257">
    <property type="entry name" value="DnaJ"/>
    <property type="match status" value="1"/>
</dbReference>
<feature type="compositionally biased region" description="Polar residues" evidence="1">
    <location>
        <begin position="77"/>
        <end position="95"/>
    </location>
</feature>
<dbReference type="Gene3D" id="1.10.287.110">
    <property type="entry name" value="DnaJ domain"/>
    <property type="match status" value="1"/>
</dbReference>
<dbReference type="OrthoDB" id="9779889at2"/>
<feature type="domain" description="J" evidence="2">
    <location>
        <begin position="7"/>
        <end position="69"/>
    </location>
</feature>
<dbReference type="PROSITE" id="PS00636">
    <property type="entry name" value="DNAJ_1"/>
    <property type="match status" value="1"/>
</dbReference>
<reference evidence="3 4" key="1">
    <citation type="journal article" date="2013" name="ISME J.">
        <title>By their genes ye shall know them: genomic signatures of predatory bacteria.</title>
        <authorList>
            <person name="Pasternak Z."/>
            <person name="Pietrokovski S."/>
            <person name="Rotem O."/>
            <person name="Gophna U."/>
            <person name="Lurie-Weinberger M.N."/>
            <person name="Jurkevitch E."/>
        </authorList>
    </citation>
    <scope>NUCLEOTIDE SEQUENCE [LARGE SCALE GENOMIC DNA]</scope>
    <source>
        <strain evidence="3">EPB</strain>
    </source>
</reference>
<accession>M4VI63</accession>
<protein>
    <submittedName>
        <fullName evidence="3">Chaperone protein dnaJ</fullName>
    </submittedName>
</protein>
<dbReference type="GO" id="GO:0051082">
    <property type="term" value="F:unfolded protein binding"/>
    <property type="evidence" value="ECO:0007669"/>
    <property type="project" value="TreeGrafter"/>
</dbReference>
<proteinExistence type="predicted"/>
<evidence type="ECO:0000259" key="2">
    <source>
        <dbReference type="PROSITE" id="PS50076"/>
    </source>
</evidence>
<evidence type="ECO:0000313" key="3">
    <source>
        <dbReference type="EMBL" id="AGH98175.1"/>
    </source>
</evidence>
<dbReference type="HOGENOM" id="CLU_1114815_0_0_5"/>
<dbReference type="PROSITE" id="PS50076">
    <property type="entry name" value="DNAJ_2"/>
    <property type="match status" value="1"/>
</dbReference>
<dbReference type="GO" id="GO:0042026">
    <property type="term" value="P:protein refolding"/>
    <property type="evidence" value="ECO:0007669"/>
    <property type="project" value="TreeGrafter"/>
</dbReference>
<dbReference type="InterPro" id="IPR001623">
    <property type="entry name" value="DnaJ_domain"/>
</dbReference>
<sequence>MTTYQPDYYAALGVPRHASEAEIKLGYRRAAFKTHPDRDGGSEPRFKLVGEAYDTLSDTTKRAAYDRDNPLAGLKGAQQNATPPSEQSTPEPQNDNLVDRVNAIVDHWNDYLDTLENLGSLRKTANLHFQQTHSDLFMQGAVWDNDLIRPQFNAHADAARTTLRTQANFFYMAVNKFSSEDRGLGPYILDVKRVVKSHAETGNMINTAGIRGAFAAIEEKLAKRQDVIQNTLDVIGGKTTDLRYKPQTL</sequence>
<organism evidence="3 4">
    <name type="scientific">Micavibrio aeruginosavorus EPB</name>
    <dbReference type="NCBI Taxonomy" id="349215"/>
    <lineage>
        <taxon>Bacteria</taxon>
        <taxon>Pseudomonadati</taxon>
        <taxon>Bdellovibrionota</taxon>
        <taxon>Bdellovibrionia</taxon>
        <taxon>Bdellovibrionales</taxon>
        <taxon>Pseudobdellovibrionaceae</taxon>
        <taxon>Micavibrio</taxon>
    </lineage>
</organism>
<dbReference type="PRINTS" id="PR00625">
    <property type="entry name" value="JDOMAIN"/>
</dbReference>
<dbReference type="RefSeq" id="WP_015467709.1">
    <property type="nucleotide sequence ID" value="NC_020812.1"/>
</dbReference>
<dbReference type="PANTHER" id="PTHR43096">
    <property type="entry name" value="DNAJ HOMOLOG 1, MITOCHONDRIAL-RELATED"/>
    <property type="match status" value="1"/>
</dbReference>
<gene>
    <name evidence="3" type="ORF">A11S_1366</name>
</gene>
<dbReference type="AlphaFoldDB" id="M4VI63"/>
<evidence type="ECO:0000256" key="1">
    <source>
        <dbReference type="SAM" id="MobiDB-lite"/>
    </source>
</evidence>
<dbReference type="SUPFAM" id="SSF46565">
    <property type="entry name" value="Chaperone J-domain"/>
    <property type="match status" value="1"/>
</dbReference>
<feature type="region of interest" description="Disordered" evidence="1">
    <location>
        <begin position="71"/>
        <end position="95"/>
    </location>
</feature>
<dbReference type="Proteomes" id="UP000011932">
    <property type="component" value="Chromosome"/>
</dbReference>
<dbReference type="InterPro" id="IPR018253">
    <property type="entry name" value="DnaJ_domain_CS"/>
</dbReference>
<dbReference type="STRING" id="349215.A11S_1366"/>
<evidence type="ECO:0000313" key="4">
    <source>
        <dbReference type="Proteomes" id="UP000011932"/>
    </source>
</evidence>
<dbReference type="GO" id="GO:0005737">
    <property type="term" value="C:cytoplasm"/>
    <property type="evidence" value="ECO:0007669"/>
    <property type="project" value="TreeGrafter"/>
</dbReference>
<dbReference type="SMART" id="SM00271">
    <property type="entry name" value="DnaJ"/>
    <property type="match status" value="1"/>
</dbReference>
<name>M4VI63_9BACT</name>